<dbReference type="EMBL" id="VLKZ01000010">
    <property type="protein sequence ID" value="TWI54084.1"/>
    <property type="molecule type" value="Genomic_DNA"/>
</dbReference>
<dbReference type="Proteomes" id="UP000315711">
    <property type="component" value="Unassembled WGS sequence"/>
</dbReference>
<comment type="caution">
    <text evidence="3">The sequence shown here is derived from an EMBL/GenBank/DDBJ whole genome shotgun (WGS) entry which is preliminary data.</text>
</comment>
<dbReference type="GO" id="GO:0016491">
    <property type="term" value="F:oxidoreductase activity"/>
    <property type="evidence" value="ECO:0007669"/>
    <property type="project" value="UniProtKB-KW"/>
</dbReference>
<keyword evidence="4" id="KW-1185">Reference proteome</keyword>
<keyword evidence="1" id="KW-0560">Oxidoreductase</keyword>
<dbReference type="AlphaFoldDB" id="A0A562QBH9"/>
<dbReference type="PRINTS" id="PR00069">
    <property type="entry name" value="ALDKETRDTASE"/>
</dbReference>
<reference evidence="3 4" key="1">
    <citation type="journal article" date="2015" name="Stand. Genomic Sci.">
        <title>Genomic Encyclopedia of Bacterial and Archaeal Type Strains, Phase III: the genomes of soil and plant-associated and newly described type strains.</title>
        <authorList>
            <person name="Whitman W.B."/>
            <person name="Woyke T."/>
            <person name="Klenk H.P."/>
            <person name="Zhou Y."/>
            <person name="Lilburn T.G."/>
            <person name="Beck B.J."/>
            <person name="De Vos P."/>
            <person name="Vandamme P."/>
            <person name="Eisen J.A."/>
            <person name="Garrity G."/>
            <person name="Hugenholtz P."/>
            <person name="Kyrpides N.C."/>
        </authorList>
    </citation>
    <scope>NUCLEOTIDE SEQUENCE [LARGE SCALE GENOMIC DNA]</scope>
    <source>
        <strain evidence="3 4">CGMCC 1.10116</strain>
    </source>
</reference>
<feature type="domain" description="NADP-dependent oxidoreductase" evidence="2">
    <location>
        <begin position="20"/>
        <end position="312"/>
    </location>
</feature>
<name>A0A562QBH9_9BACI</name>
<dbReference type="InterPro" id="IPR018170">
    <property type="entry name" value="Aldo/ket_reductase_CS"/>
</dbReference>
<evidence type="ECO:0000259" key="2">
    <source>
        <dbReference type="Pfam" id="PF00248"/>
    </source>
</evidence>
<dbReference type="Pfam" id="PF00248">
    <property type="entry name" value="Aldo_ket_red"/>
    <property type="match status" value="1"/>
</dbReference>
<dbReference type="InterPro" id="IPR023210">
    <property type="entry name" value="NADP_OxRdtase_dom"/>
</dbReference>
<dbReference type="InterPro" id="IPR020471">
    <property type="entry name" value="AKR"/>
</dbReference>
<proteinExistence type="predicted"/>
<evidence type="ECO:0000256" key="1">
    <source>
        <dbReference type="ARBA" id="ARBA00023002"/>
    </source>
</evidence>
<dbReference type="FunFam" id="3.20.20.100:FF:000004">
    <property type="entry name" value="Oxidoreductase, aldo/keto reductase"/>
    <property type="match status" value="1"/>
</dbReference>
<dbReference type="Gene3D" id="3.20.20.100">
    <property type="entry name" value="NADP-dependent oxidoreductase domain"/>
    <property type="match status" value="1"/>
</dbReference>
<evidence type="ECO:0000313" key="4">
    <source>
        <dbReference type="Proteomes" id="UP000315711"/>
    </source>
</evidence>
<dbReference type="InterPro" id="IPR036812">
    <property type="entry name" value="NAD(P)_OxRdtase_dom_sf"/>
</dbReference>
<dbReference type="CDD" id="cd19083">
    <property type="entry name" value="AKR_AKR11A1_11D1"/>
    <property type="match status" value="1"/>
</dbReference>
<dbReference type="PANTHER" id="PTHR43364">
    <property type="entry name" value="NADH-SPECIFIC METHYLGLYOXAL REDUCTASE-RELATED"/>
    <property type="match status" value="1"/>
</dbReference>
<sequence>MKDSMTKHVQIGKTDLYVNPIGLGTNAVGGHNLYPNLNEEVGKDLVRTALNNGINFLDTAFIYGPERSEELVGEVIKETGKRSEIILATKGAHKFVGEDTVFDNSPAFLKQSVEDSLKRLQTDYIDLYYIHFPDDHTPKDEAVGALKQMKDEGKIRAIGVSNFSLDQLKEANKDGYVDVHQGEYHLLQREAEKELLPYVKEHNISFVPYFPLAAGLLAGKYNKDTRFNDLRENMPHLQGDAFIQNLAKVEQVRKIADAKGAEVAHVVLAWYLTNDAIDVMIPGAKRADQVLNNLKTLDVQLTAAEIKEIDQIFS</sequence>
<dbReference type="SUPFAM" id="SSF51430">
    <property type="entry name" value="NAD(P)-linked oxidoreductase"/>
    <property type="match status" value="1"/>
</dbReference>
<evidence type="ECO:0000313" key="3">
    <source>
        <dbReference type="EMBL" id="TWI54084.1"/>
    </source>
</evidence>
<protein>
    <submittedName>
        <fullName evidence="3">Aryl-alcohol dehydrogenase-like predicted oxidoreductase</fullName>
    </submittedName>
</protein>
<organism evidence="3 4">
    <name type="scientific">Halalkalibacter nanhaiisediminis</name>
    <dbReference type="NCBI Taxonomy" id="688079"/>
    <lineage>
        <taxon>Bacteria</taxon>
        <taxon>Bacillati</taxon>
        <taxon>Bacillota</taxon>
        <taxon>Bacilli</taxon>
        <taxon>Bacillales</taxon>
        <taxon>Bacillaceae</taxon>
        <taxon>Halalkalibacter</taxon>
    </lineage>
</organism>
<gene>
    <name evidence="3" type="ORF">IQ10_03187</name>
</gene>
<dbReference type="GO" id="GO:0005829">
    <property type="term" value="C:cytosol"/>
    <property type="evidence" value="ECO:0007669"/>
    <property type="project" value="UniProtKB-ARBA"/>
</dbReference>
<accession>A0A562QBH9</accession>
<dbReference type="PANTHER" id="PTHR43364:SF4">
    <property type="entry name" value="NAD(P)-LINKED OXIDOREDUCTASE SUPERFAMILY PROTEIN"/>
    <property type="match status" value="1"/>
</dbReference>
<dbReference type="InterPro" id="IPR050523">
    <property type="entry name" value="AKR_Detox_Biosynth"/>
</dbReference>
<dbReference type="PROSITE" id="PS00062">
    <property type="entry name" value="ALDOKETO_REDUCTASE_2"/>
    <property type="match status" value="1"/>
</dbReference>